<reference evidence="2" key="1">
    <citation type="submission" date="2022-02" db="EMBL/GenBank/DDBJ databases">
        <title>Towards deciphering the DNA virus diversity associated with rodent species in the families Cricetidae and Heteromyidae.</title>
        <authorList>
            <person name="Lund M."/>
            <person name="Larsen B.B."/>
            <person name="Gryseels S."/>
            <person name="Kraberger S."/>
            <person name="Rowsey D.M."/>
            <person name="Steger L."/>
            <person name="Yule K.M."/>
            <person name="Upham N.S."/>
            <person name="Worobey M."/>
            <person name="Van Doorslaer K."/>
            <person name="Varsani A."/>
        </authorList>
    </citation>
    <scope>NUCLEOTIDE SEQUENCE</scope>
    <source>
        <strain evidence="2">UA08Rod_5539</strain>
    </source>
</reference>
<sequence length="364" mass="42443">MVGDFMPCYHPLLRVWSPSAGDWKIRPFPKDLRPGFDEAVYLKNTQDGYFGCSADFPGAVPYMTVPCGKCVGCRMEYSRQWANRCMLELEYHDSAYFVTLTYDQYHVPISFYADPETGEAHPSMTLCPRDVTLFLKRLRKMFSNDRIRYFYCGEYGPSSWRPHYHLILFGLHLDDLVYKGTRRGNNFFTSASLERCWSKTGVIRSLDGTEESVTPLAPIGFVEVGEVNWQTCAYTARYIMKKLKGSEAKFYETFALEPPFVRMSRMPGLARQWYDDHPGMRETDFINISTPSGGKKFRPPRYFDRIYDAQEPEASALMKQARQRMCIESIKAKLQRTDLSYLDYLSVEEDKFKRRIKSLQREEL</sequence>
<protein>
    <submittedName>
        <fullName evidence="2">Replication initiator protein</fullName>
    </submittedName>
</protein>
<proteinExistence type="predicted"/>
<accession>A0A976R801</accession>
<dbReference type="Pfam" id="PF23343">
    <property type="entry name" value="REP_ORF2-G2P"/>
    <property type="match status" value="1"/>
</dbReference>
<name>A0A976R801_9VIRU</name>
<organism evidence="2">
    <name type="scientific">Sigmofec virus UA08Rod_5539</name>
    <dbReference type="NCBI Taxonomy" id="2929428"/>
    <lineage>
        <taxon>Viruses</taxon>
        <taxon>Monodnaviria</taxon>
        <taxon>Sangervirae</taxon>
        <taxon>Phixviricota</taxon>
        <taxon>Malgrandaviricetes</taxon>
        <taxon>Petitvirales</taxon>
        <taxon>Microviridae</taxon>
    </lineage>
</organism>
<dbReference type="EMBL" id="OM869543">
    <property type="protein sequence ID" value="UPW41100.1"/>
    <property type="molecule type" value="Genomic_DNA"/>
</dbReference>
<dbReference type="InterPro" id="IPR056906">
    <property type="entry name" value="ORF2/G2P_dom"/>
</dbReference>
<evidence type="ECO:0000259" key="1">
    <source>
        <dbReference type="Pfam" id="PF23343"/>
    </source>
</evidence>
<feature type="domain" description="Replication-associated protein ORF2/G2P" evidence="1">
    <location>
        <begin position="96"/>
        <end position="242"/>
    </location>
</feature>
<evidence type="ECO:0000313" key="2">
    <source>
        <dbReference type="EMBL" id="UPW41100.1"/>
    </source>
</evidence>